<dbReference type="InterPro" id="IPR010610">
    <property type="entry name" value="EryCIII-like_C"/>
</dbReference>
<dbReference type="InterPro" id="IPR035595">
    <property type="entry name" value="UDP_glycos_trans_CS"/>
</dbReference>
<evidence type="ECO:0000313" key="5">
    <source>
        <dbReference type="Proteomes" id="UP001589810"/>
    </source>
</evidence>
<dbReference type="SUPFAM" id="SSF53756">
    <property type="entry name" value="UDP-Glycosyltransferase/glycogen phosphorylase"/>
    <property type="match status" value="1"/>
</dbReference>
<reference evidence="4 5" key="1">
    <citation type="submission" date="2024-09" db="EMBL/GenBank/DDBJ databases">
        <authorList>
            <person name="Sun Q."/>
            <person name="Mori K."/>
        </authorList>
    </citation>
    <scope>NUCLEOTIDE SEQUENCE [LARGE SCALE GENOMIC DNA]</scope>
    <source>
        <strain evidence="4 5">TBRC 1432</strain>
    </source>
</reference>
<name>A0ABV6MT59_9PSEU</name>
<dbReference type="Gene3D" id="3.40.50.2000">
    <property type="entry name" value="Glycogen Phosphorylase B"/>
    <property type="match status" value="2"/>
</dbReference>
<evidence type="ECO:0000256" key="2">
    <source>
        <dbReference type="ARBA" id="ARBA00022679"/>
    </source>
</evidence>
<dbReference type="RefSeq" id="WP_273941414.1">
    <property type="nucleotide sequence ID" value="NZ_CP097263.1"/>
</dbReference>
<evidence type="ECO:0000256" key="1">
    <source>
        <dbReference type="ARBA" id="ARBA00009995"/>
    </source>
</evidence>
<comment type="caution">
    <text evidence="4">The sequence shown here is derived from an EMBL/GenBank/DDBJ whole genome shotgun (WGS) entry which is preliminary data.</text>
</comment>
<dbReference type="InterPro" id="IPR002213">
    <property type="entry name" value="UDP_glucos_trans"/>
</dbReference>
<sequence>MHIAFITAPASGHVLPTLPLVQELTRRGHRVTYATSADFADMVAASGAQLFALDWSPGKVAASKGGQTTAELADMLLASIRSTERVLPAAHEHFAADRPDVIVHDAITVLGSMLAAKLGLPSVTTFPNFAGNDKFDIARVLLPPDFDPQHPVFRQFVTEMHQLAADFDVPPEAVAGAAQTAELNLVLLPREFQLHGEVFGDEFRFIGPSFGIREDQAGDWQPPTGRLLFVALGTVVNDRADFFTTVIKAFAGSDWHVAMAVGHQVDIAELGEIPANFDVRPFFPQPEVLRHADVFLSHSGMGSTMEAIMRQVPIVSYPQIPEQSANGRRVQELGLGRLLDISRDVDPDELRRVVEEVLADKEIPVNLAAMAAHVAAAGGPSAGADAIEQLMARKADR</sequence>
<dbReference type="Pfam" id="PF06722">
    <property type="entry name" value="EryCIII-like_C"/>
    <property type="match status" value="1"/>
</dbReference>
<organism evidence="4 5">
    <name type="scientific">Kutzneria chonburiensis</name>
    <dbReference type="NCBI Taxonomy" id="1483604"/>
    <lineage>
        <taxon>Bacteria</taxon>
        <taxon>Bacillati</taxon>
        <taxon>Actinomycetota</taxon>
        <taxon>Actinomycetes</taxon>
        <taxon>Pseudonocardiales</taxon>
        <taxon>Pseudonocardiaceae</taxon>
        <taxon>Kutzneria</taxon>
    </lineage>
</organism>
<feature type="domain" description="Erythromycin biosynthesis protein CIII-like C-terminal" evidence="3">
    <location>
        <begin position="267"/>
        <end position="386"/>
    </location>
</feature>
<dbReference type="PANTHER" id="PTHR21015:SF22">
    <property type="entry name" value="GLYCOSYLTRANSFERASE"/>
    <property type="match status" value="1"/>
</dbReference>
<dbReference type="PROSITE" id="PS00375">
    <property type="entry name" value="UDPGT"/>
    <property type="match status" value="1"/>
</dbReference>
<dbReference type="Proteomes" id="UP001589810">
    <property type="component" value="Unassembled WGS sequence"/>
</dbReference>
<accession>A0ABV6MT59</accession>
<gene>
    <name evidence="4" type="ORF">ACFFH7_16040</name>
</gene>
<keyword evidence="5" id="KW-1185">Reference proteome</keyword>
<evidence type="ECO:0000259" key="3">
    <source>
        <dbReference type="Pfam" id="PF06722"/>
    </source>
</evidence>
<comment type="similarity">
    <text evidence="1">Belongs to the UDP-glycosyltransferase family.</text>
</comment>
<evidence type="ECO:0000313" key="4">
    <source>
        <dbReference type="EMBL" id="MFC0543011.1"/>
    </source>
</evidence>
<dbReference type="PANTHER" id="PTHR21015">
    <property type="entry name" value="UDP-N-ACETYLGLUCOSAMINE--N-ACETYLMURAMYL-(PENTAPEPTIDE) PYROPHOSPHORYL-UNDECAPRENOL N-ACETYLGLUCOSAMINE TRANSFERASE 1"/>
    <property type="match status" value="1"/>
</dbReference>
<dbReference type="InterPro" id="IPR006326">
    <property type="entry name" value="UDPGT_MGT-like"/>
</dbReference>
<dbReference type="CDD" id="cd03784">
    <property type="entry name" value="GT1_Gtf-like"/>
    <property type="match status" value="1"/>
</dbReference>
<proteinExistence type="inferred from homology"/>
<protein>
    <submittedName>
        <fullName evidence="4">Macrolide family glycosyltransferase</fullName>
    </submittedName>
</protein>
<keyword evidence="2" id="KW-0808">Transferase</keyword>
<dbReference type="NCBIfam" id="TIGR01426">
    <property type="entry name" value="MGT"/>
    <property type="match status" value="1"/>
</dbReference>
<dbReference type="EMBL" id="JBHLUD010000004">
    <property type="protein sequence ID" value="MFC0543011.1"/>
    <property type="molecule type" value="Genomic_DNA"/>
</dbReference>